<evidence type="ECO:0000313" key="1">
    <source>
        <dbReference type="EMBL" id="KXT59379.1"/>
    </source>
</evidence>
<sequence length="103" mass="12018">MSERTALPIGSVVRMREGVEPVMIVNHCPVTEKDGKQGYFDFGAVSLPLGLINQNIIFFNKEDIDEVLFFGYIDRRFQDFLSRYDEEVSKITYDHFTIEDFKK</sequence>
<evidence type="ECO:0000313" key="4">
    <source>
        <dbReference type="Proteomes" id="UP000070541"/>
    </source>
</evidence>
<accession>A0A139M6V5</accession>
<dbReference type="RefSeq" id="WP_038804224.1">
    <property type="nucleotide sequence ID" value="NZ_CP065707.1"/>
</dbReference>
<reference evidence="3 5" key="2">
    <citation type="submission" date="2018-11" db="EMBL/GenBank/DDBJ databases">
        <title>Species Designations Belie Phenotypic and Genotypic Heterogeneity in Oral Streptococci.</title>
        <authorList>
            <person name="Velsko I."/>
        </authorList>
    </citation>
    <scope>NUCLEOTIDE SEQUENCE [LARGE SCALE GENOMIC DNA]</scope>
    <source>
        <strain evidence="3 5">BCC26</strain>
    </source>
</reference>
<evidence type="ECO:0000313" key="2">
    <source>
        <dbReference type="EMBL" id="QPT02383.1"/>
    </source>
</evidence>
<dbReference type="EMBL" id="LQOG01000039">
    <property type="protein sequence ID" value="KXT59379.1"/>
    <property type="molecule type" value="Genomic_DNA"/>
</dbReference>
<protein>
    <submittedName>
        <fullName evidence="2">DUF4176 domain-containing protein</fullName>
    </submittedName>
    <submittedName>
        <fullName evidence="1">Putative EsaC protein like protein</fullName>
    </submittedName>
</protein>
<evidence type="ECO:0000313" key="5">
    <source>
        <dbReference type="Proteomes" id="UP000280648"/>
    </source>
</evidence>
<dbReference type="InterPro" id="IPR025233">
    <property type="entry name" value="DUF4176"/>
</dbReference>
<evidence type="ECO:0000313" key="3">
    <source>
        <dbReference type="EMBL" id="RSJ61169.1"/>
    </source>
</evidence>
<dbReference type="Pfam" id="PF13780">
    <property type="entry name" value="DUF4176"/>
    <property type="match status" value="1"/>
</dbReference>
<reference evidence="2 6" key="3">
    <citation type="submission" date="2020-12" db="EMBL/GenBank/DDBJ databases">
        <title>FDA dAtabase for Regulatory Grade micrObial Sequences (FDA-ARGOS): Supporting development and validation of Infectious Disease Dx tests.</title>
        <authorList>
            <person name="Sproer C."/>
            <person name="Gronow S."/>
            <person name="Severitt S."/>
            <person name="Schroder I."/>
            <person name="Tallon L."/>
            <person name="Sadzewicz L."/>
            <person name="Zhao X."/>
            <person name="Boylan J."/>
            <person name="Ott S."/>
            <person name="Bowen H."/>
            <person name="Vavikolanu K."/>
            <person name="Mehta A."/>
            <person name="Aluvathingal J."/>
            <person name="Nadendla S."/>
            <person name="Lowell S."/>
            <person name="Myers T."/>
            <person name="Yan Y."/>
            <person name="Sichtig H."/>
        </authorList>
    </citation>
    <scope>NUCLEOTIDE SEQUENCE [LARGE SCALE GENOMIC DNA]</scope>
    <source>
        <strain evidence="2 6">FDAARGOS_885</strain>
    </source>
</reference>
<name>A0A139M6V5_STROR</name>
<dbReference type="Proteomes" id="UP000595086">
    <property type="component" value="Chromosome"/>
</dbReference>
<dbReference type="AlphaFoldDB" id="A0A139M6V5"/>
<dbReference type="EMBL" id="RJPI01000015">
    <property type="protein sequence ID" value="RSJ61169.1"/>
    <property type="molecule type" value="Genomic_DNA"/>
</dbReference>
<gene>
    <name evidence="3" type="ORF">D8803_08860</name>
    <name evidence="2" type="ORF">I6G42_02915</name>
    <name evidence="1" type="ORF">SORDD05_01626</name>
</gene>
<dbReference type="EMBL" id="CP065707">
    <property type="protein sequence ID" value="QPT02383.1"/>
    <property type="molecule type" value="Genomic_DNA"/>
</dbReference>
<dbReference type="PATRIC" id="fig|1303.76.peg.1693"/>
<reference evidence="1 4" key="1">
    <citation type="submission" date="2016-01" db="EMBL/GenBank/DDBJ databases">
        <title>Highly variable Streptococcus oralis are common among viridans streptococci isolated from primates.</title>
        <authorList>
            <person name="Denapaite D."/>
            <person name="Rieger M."/>
            <person name="Koendgen S."/>
            <person name="Brueckner R."/>
            <person name="Ochigava I."/>
            <person name="Kappeler P."/>
            <person name="Maetz-Rensing K."/>
            <person name="Leendertz F."/>
            <person name="Hakenbeck R."/>
        </authorList>
    </citation>
    <scope>NUCLEOTIDE SEQUENCE [LARGE SCALE GENOMIC DNA]</scope>
    <source>
        <strain evidence="1 4">DD05</strain>
    </source>
</reference>
<dbReference type="Proteomes" id="UP000280648">
    <property type="component" value="Unassembled WGS sequence"/>
</dbReference>
<organism evidence="1 4">
    <name type="scientific">Streptococcus oralis</name>
    <dbReference type="NCBI Taxonomy" id="1303"/>
    <lineage>
        <taxon>Bacteria</taxon>
        <taxon>Bacillati</taxon>
        <taxon>Bacillota</taxon>
        <taxon>Bacilli</taxon>
        <taxon>Lactobacillales</taxon>
        <taxon>Streptococcaceae</taxon>
        <taxon>Streptococcus</taxon>
    </lineage>
</organism>
<proteinExistence type="predicted"/>
<dbReference type="Proteomes" id="UP000070541">
    <property type="component" value="Unassembled WGS sequence"/>
</dbReference>
<evidence type="ECO:0000313" key="6">
    <source>
        <dbReference type="Proteomes" id="UP000595086"/>
    </source>
</evidence>